<feature type="signal peptide" evidence="10">
    <location>
        <begin position="1"/>
        <end position="27"/>
    </location>
</feature>
<dbReference type="AlphaFoldDB" id="A0A179ICK0"/>
<organism evidence="11 12">
    <name type="scientific">Cordyceps confragosa</name>
    <name type="common">Lecanicillium lecanii</name>
    <dbReference type="NCBI Taxonomy" id="2714763"/>
    <lineage>
        <taxon>Eukaryota</taxon>
        <taxon>Fungi</taxon>
        <taxon>Dikarya</taxon>
        <taxon>Ascomycota</taxon>
        <taxon>Pezizomycotina</taxon>
        <taxon>Sordariomycetes</taxon>
        <taxon>Hypocreomycetidae</taxon>
        <taxon>Hypocreales</taxon>
        <taxon>Cordycipitaceae</taxon>
        <taxon>Akanthomyces</taxon>
    </lineage>
</organism>
<feature type="chain" id="PRO_5008104397" description="feruloyl esterase" evidence="10">
    <location>
        <begin position="28"/>
        <end position="308"/>
    </location>
</feature>
<sequence>MKLSTGLAFPLAAAAAATLASVRQSEASSSATNITITSNNTERSFLLWVSPKYNPKNPAAIILSYHGGSRNAKDQLDLDGFTKANTYGVPIVVYPQGINNFWQGVPGDTVDDVQFTNDILDYLESKYNVDKTRIYASGKSDGGGFCNVLACDASASKRIAAFAPVSGAFYVDTSPCHPDAVKLPCSPGRSRVPFIEFHGGNDTTIHYGGGARKKECLPAIPHFIQQWAVRNGLGLQNQTSKIADHTESYTFGSGASAGLVRHVYEADIGHDWPSTSPNADNSRDGHHVASYNATPIILDFFSKHSLTK</sequence>
<dbReference type="GO" id="GO:0005576">
    <property type="term" value="C:extracellular region"/>
    <property type="evidence" value="ECO:0007669"/>
    <property type="project" value="UniProtKB-SubCell"/>
</dbReference>
<evidence type="ECO:0000256" key="6">
    <source>
        <dbReference type="ARBA" id="ARBA00022801"/>
    </source>
</evidence>
<comment type="subcellular location">
    <subcellularLocation>
        <location evidence="1">Secreted</location>
    </subcellularLocation>
</comment>
<dbReference type="GO" id="GO:0045493">
    <property type="term" value="P:xylan catabolic process"/>
    <property type="evidence" value="ECO:0007669"/>
    <property type="project" value="UniProtKB-KW"/>
</dbReference>
<comment type="caution">
    <text evidence="11">The sequence shown here is derived from an EMBL/GenBank/DDBJ whole genome shotgun (WGS) entry which is preliminary data.</text>
</comment>
<dbReference type="Gene3D" id="3.40.50.1820">
    <property type="entry name" value="alpha/beta hydrolase"/>
    <property type="match status" value="1"/>
</dbReference>
<dbReference type="EC" id="3.1.1.73" evidence="2"/>
<dbReference type="Proteomes" id="UP000243081">
    <property type="component" value="Unassembled WGS sequence"/>
</dbReference>
<evidence type="ECO:0000313" key="11">
    <source>
        <dbReference type="EMBL" id="OAQ99982.1"/>
    </source>
</evidence>
<accession>A0A179ICK0</accession>
<dbReference type="PANTHER" id="PTHR38050:SF2">
    <property type="entry name" value="FERULOYL ESTERASE C-RELATED"/>
    <property type="match status" value="1"/>
</dbReference>
<dbReference type="InterPro" id="IPR043595">
    <property type="entry name" value="FaeB/C/D"/>
</dbReference>
<proteinExistence type="predicted"/>
<keyword evidence="4" id="KW-0858">Xylan degradation</keyword>
<comment type="catalytic activity">
    <reaction evidence="9">
        <text>feruloyl-polysaccharide + H2O = ferulate + polysaccharide.</text>
        <dbReference type="EC" id="3.1.1.73"/>
    </reaction>
</comment>
<dbReference type="SUPFAM" id="SSF53474">
    <property type="entry name" value="alpha/beta-Hydrolases"/>
    <property type="match status" value="1"/>
</dbReference>
<reference evidence="11 12" key="1">
    <citation type="submission" date="2016-03" db="EMBL/GenBank/DDBJ databases">
        <title>Fine-scale spatial genetic structure of a fungal parasite of coffee scale insects.</title>
        <authorList>
            <person name="Jackson D."/>
            <person name="Zemenick K.A."/>
            <person name="Malloure B."/>
            <person name="Quandt C.A."/>
            <person name="James T.Y."/>
        </authorList>
    </citation>
    <scope>NUCLEOTIDE SEQUENCE [LARGE SCALE GENOMIC DNA]</scope>
    <source>
        <strain evidence="11 12">UM487</strain>
    </source>
</reference>
<dbReference type="OMA" id="IAFTMEM"/>
<gene>
    <name evidence="11" type="ORF">LLEC1_04464</name>
</gene>
<dbReference type="InterPro" id="IPR029058">
    <property type="entry name" value="AB_hydrolase_fold"/>
</dbReference>
<dbReference type="OrthoDB" id="424610at2759"/>
<dbReference type="PANTHER" id="PTHR38050">
    <property type="match status" value="1"/>
</dbReference>
<dbReference type="EMBL" id="LUKN01001920">
    <property type="protein sequence ID" value="OAQ99982.1"/>
    <property type="molecule type" value="Genomic_DNA"/>
</dbReference>
<evidence type="ECO:0000256" key="10">
    <source>
        <dbReference type="SAM" id="SignalP"/>
    </source>
</evidence>
<dbReference type="GO" id="GO:0030600">
    <property type="term" value="F:feruloyl esterase activity"/>
    <property type="evidence" value="ECO:0007669"/>
    <property type="project" value="UniProtKB-EC"/>
</dbReference>
<keyword evidence="12" id="KW-1185">Reference proteome</keyword>
<protein>
    <recommendedName>
        <fullName evidence="2">feruloyl esterase</fullName>
        <ecNumber evidence="2">3.1.1.73</ecNumber>
    </recommendedName>
</protein>
<keyword evidence="7" id="KW-0119">Carbohydrate metabolism</keyword>
<evidence type="ECO:0000256" key="9">
    <source>
        <dbReference type="ARBA" id="ARBA00034075"/>
    </source>
</evidence>
<evidence type="ECO:0000256" key="7">
    <source>
        <dbReference type="ARBA" id="ARBA00023277"/>
    </source>
</evidence>
<evidence type="ECO:0000313" key="12">
    <source>
        <dbReference type="Proteomes" id="UP000243081"/>
    </source>
</evidence>
<evidence type="ECO:0000256" key="3">
    <source>
        <dbReference type="ARBA" id="ARBA00022525"/>
    </source>
</evidence>
<keyword evidence="3" id="KW-0964">Secreted</keyword>
<keyword evidence="6" id="KW-0378">Hydrolase</keyword>
<evidence type="ECO:0000256" key="8">
    <source>
        <dbReference type="ARBA" id="ARBA00023326"/>
    </source>
</evidence>
<evidence type="ECO:0000256" key="5">
    <source>
        <dbReference type="ARBA" id="ARBA00022729"/>
    </source>
</evidence>
<keyword evidence="8" id="KW-0624">Polysaccharide degradation</keyword>
<evidence type="ECO:0000256" key="2">
    <source>
        <dbReference type="ARBA" id="ARBA00013091"/>
    </source>
</evidence>
<evidence type="ECO:0000256" key="4">
    <source>
        <dbReference type="ARBA" id="ARBA00022651"/>
    </source>
</evidence>
<keyword evidence="5 10" id="KW-0732">Signal</keyword>
<evidence type="ECO:0000256" key="1">
    <source>
        <dbReference type="ARBA" id="ARBA00004613"/>
    </source>
</evidence>
<name>A0A179ICK0_CORDF</name>